<comment type="caution">
    <text evidence="2">The sequence shown here is derived from an EMBL/GenBank/DDBJ whole genome shotgun (WGS) entry which is preliminary data.</text>
</comment>
<evidence type="ECO:0000313" key="2">
    <source>
        <dbReference type="EMBL" id="GAV21549.1"/>
    </source>
</evidence>
<evidence type="ECO:0000313" key="3">
    <source>
        <dbReference type="Proteomes" id="UP000187485"/>
    </source>
</evidence>
<dbReference type="STRING" id="870242.cpu_00590"/>
<evidence type="ECO:0008006" key="4">
    <source>
        <dbReference type="Google" id="ProtNLM"/>
    </source>
</evidence>
<feature type="transmembrane region" description="Helical" evidence="1">
    <location>
        <begin position="170"/>
        <end position="188"/>
    </location>
</feature>
<dbReference type="RefSeq" id="WP_075857999.1">
    <property type="nucleotide sequence ID" value="NZ_BDJK01000003.1"/>
</dbReference>
<organism evidence="2 3">
    <name type="scientific">Carboxydothermus pertinax</name>
    <dbReference type="NCBI Taxonomy" id="870242"/>
    <lineage>
        <taxon>Bacteria</taxon>
        <taxon>Bacillati</taxon>
        <taxon>Bacillota</taxon>
        <taxon>Clostridia</taxon>
        <taxon>Thermoanaerobacterales</taxon>
        <taxon>Thermoanaerobacteraceae</taxon>
        <taxon>Carboxydothermus</taxon>
    </lineage>
</organism>
<dbReference type="PANTHER" id="PTHR40042:SF1">
    <property type="entry name" value="DUF1405 DOMAIN-CONTAINING PROTEIN"/>
    <property type="match status" value="1"/>
</dbReference>
<feature type="transmembrane region" description="Helical" evidence="1">
    <location>
        <begin position="111"/>
        <end position="131"/>
    </location>
</feature>
<dbReference type="Pfam" id="PF07187">
    <property type="entry name" value="DUF1405"/>
    <property type="match status" value="1"/>
</dbReference>
<dbReference type="PANTHER" id="PTHR40042">
    <property type="entry name" value="HYPOTHETICAL MEMBRANE SPANNING PROTEIN"/>
    <property type="match status" value="1"/>
</dbReference>
<proteinExistence type="predicted"/>
<feature type="transmembrane region" description="Helical" evidence="1">
    <location>
        <begin position="51"/>
        <end position="73"/>
    </location>
</feature>
<keyword evidence="1" id="KW-0472">Membrane</keyword>
<keyword evidence="3" id="KW-1185">Reference proteome</keyword>
<feature type="transmembrane region" description="Helical" evidence="1">
    <location>
        <begin position="140"/>
        <end position="158"/>
    </location>
</feature>
<dbReference type="OrthoDB" id="152213at2"/>
<name>A0A1L8CRW4_9THEO</name>
<sequence length="195" mass="23270">MSKIFQVIEDYLKQPRKKNYVLILLFINFIGSIWGYWWYWGQLLKEPFYLWPLIPDSPMSTTLISLALWFIFIRREITGLTFWAGIMCFKYGFWALGVLIQFWIFSGRIEPVEVMLFLSHLGMIIESIIYVKNLPVKKKAYFFGIGWLFFEDIVDWGFGLHPYLFLEKQFFFAVILAISLSVLITVYFRKLAHIN</sequence>
<keyword evidence="1" id="KW-1133">Transmembrane helix</keyword>
<feature type="transmembrane region" description="Helical" evidence="1">
    <location>
        <begin position="20"/>
        <end position="39"/>
    </location>
</feature>
<accession>A0A1L8CRW4</accession>
<feature type="transmembrane region" description="Helical" evidence="1">
    <location>
        <begin position="80"/>
        <end position="105"/>
    </location>
</feature>
<dbReference type="AlphaFoldDB" id="A0A1L8CRW4"/>
<dbReference type="EMBL" id="BDJK01000003">
    <property type="protein sequence ID" value="GAV21549.1"/>
    <property type="molecule type" value="Genomic_DNA"/>
</dbReference>
<reference evidence="3" key="1">
    <citation type="submission" date="2016-12" db="EMBL/GenBank/DDBJ databases">
        <title>Draft Genome Sequences od Carboxydothermus pertinax and islandicus, Hydrogenogenic Carboxydotrophic Bacteria.</title>
        <authorList>
            <person name="Fukuyama Y."/>
            <person name="Ohmae K."/>
            <person name="Yoneda Y."/>
            <person name="Yoshida T."/>
            <person name="Sako Y."/>
        </authorList>
    </citation>
    <scope>NUCLEOTIDE SEQUENCE [LARGE SCALE GENOMIC DNA]</scope>
    <source>
        <strain evidence="3">Ug1</strain>
    </source>
</reference>
<dbReference type="Proteomes" id="UP000187485">
    <property type="component" value="Unassembled WGS sequence"/>
</dbReference>
<gene>
    <name evidence="2" type="ORF">cpu_00590</name>
</gene>
<keyword evidence="1" id="KW-0812">Transmembrane</keyword>
<protein>
    <recommendedName>
        <fullName evidence="4">DUF1405 domain-containing protein</fullName>
    </recommendedName>
</protein>
<dbReference type="InterPro" id="IPR009845">
    <property type="entry name" value="DUF1405"/>
</dbReference>
<evidence type="ECO:0000256" key="1">
    <source>
        <dbReference type="SAM" id="Phobius"/>
    </source>
</evidence>